<name>K5WF48_AGABU</name>
<feature type="region of interest" description="Disordered" evidence="1">
    <location>
        <begin position="97"/>
        <end position="126"/>
    </location>
</feature>
<feature type="compositionally biased region" description="Low complexity" evidence="1">
    <location>
        <begin position="228"/>
        <end position="237"/>
    </location>
</feature>
<dbReference type="InParanoid" id="K5WF48"/>
<gene>
    <name evidence="2" type="ORF">AGABI1DRAFT_133907</name>
</gene>
<organism evidence="2 3">
    <name type="scientific">Agaricus bisporus var. burnettii (strain JB137-S8 / ATCC MYA-4627 / FGSC 10392)</name>
    <name type="common">White button mushroom</name>
    <dbReference type="NCBI Taxonomy" id="597362"/>
    <lineage>
        <taxon>Eukaryota</taxon>
        <taxon>Fungi</taxon>
        <taxon>Dikarya</taxon>
        <taxon>Basidiomycota</taxon>
        <taxon>Agaricomycotina</taxon>
        <taxon>Agaricomycetes</taxon>
        <taxon>Agaricomycetidae</taxon>
        <taxon>Agaricales</taxon>
        <taxon>Agaricineae</taxon>
        <taxon>Agaricaceae</taxon>
        <taxon>Agaricus</taxon>
    </lineage>
</organism>
<dbReference type="GeneID" id="18828087"/>
<dbReference type="HOGENOM" id="CLU_051967_0_0_1"/>
<sequence>MPPKPKCPKAKSDAVVPAWADHVNLDELNENQRQFLFANSGSAPAILATLQHKGTITSWNPPRGGPLDVRPFGPDSIIPAPNMDWDADGGDLFDLPGSGTQTTSTLAKAGDDQDMRSPESPTPTSAPFWGVYFRNLENALATLDPTHHQSARYLSTMLTGLQKIVRDERYLSLQVDGGFTVANLIDALPHRSSAAQPPHPPRVPETGSRPASKPPPKKVKFNPPSPPARRASAPSFG</sequence>
<feature type="region of interest" description="Disordered" evidence="1">
    <location>
        <begin position="191"/>
        <end position="237"/>
    </location>
</feature>
<evidence type="ECO:0000313" key="2">
    <source>
        <dbReference type="EMBL" id="EKM73896.1"/>
    </source>
</evidence>
<proteinExistence type="predicted"/>
<keyword evidence="3" id="KW-1185">Reference proteome</keyword>
<evidence type="ECO:0000256" key="1">
    <source>
        <dbReference type="SAM" id="MobiDB-lite"/>
    </source>
</evidence>
<reference evidence="3" key="1">
    <citation type="journal article" date="2012" name="Proc. Natl. Acad. Sci. U.S.A.">
        <title>Genome sequence of the button mushroom Agaricus bisporus reveals mechanisms governing adaptation to a humic-rich ecological niche.</title>
        <authorList>
            <person name="Morin E."/>
            <person name="Kohler A."/>
            <person name="Baker A.R."/>
            <person name="Foulongne-Oriol M."/>
            <person name="Lombard V."/>
            <person name="Nagy L.G."/>
            <person name="Ohm R.A."/>
            <person name="Patyshakuliyeva A."/>
            <person name="Brun A."/>
            <person name="Aerts A.L."/>
            <person name="Bailey A.M."/>
            <person name="Billette C."/>
            <person name="Coutinho P.M."/>
            <person name="Deakin G."/>
            <person name="Doddapaneni H."/>
            <person name="Floudas D."/>
            <person name="Grimwood J."/>
            <person name="Hilden K."/>
            <person name="Kuees U."/>
            <person name="LaButti K.M."/>
            <person name="Lapidus A."/>
            <person name="Lindquist E.A."/>
            <person name="Lucas S.M."/>
            <person name="Murat C."/>
            <person name="Riley R.W."/>
            <person name="Salamov A.A."/>
            <person name="Schmutz J."/>
            <person name="Subramanian V."/>
            <person name="Woesten H.A.B."/>
            <person name="Xu J."/>
            <person name="Eastwood D.C."/>
            <person name="Foster G.D."/>
            <person name="Sonnenberg A.S."/>
            <person name="Cullen D."/>
            <person name="de Vries R.P."/>
            <person name="Lundell T."/>
            <person name="Hibbett D.S."/>
            <person name="Henrissat B."/>
            <person name="Burton K.S."/>
            <person name="Kerrigan R.W."/>
            <person name="Challen M.P."/>
            <person name="Grigoriev I.V."/>
            <person name="Martin F."/>
        </authorList>
    </citation>
    <scope>NUCLEOTIDE SEQUENCE [LARGE SCALE GENOMIC DNA]</scope>
    <source>
        <strain evidence="3">JB137-S8 / ATCC MYA-4627 / FGSC 10392</strain>
    </source>
</reference>
<dbReference type="RefSeq" id="XP_007335465.1">
    <property type="nucleotide sequence ID" value="XM_007335403.1"/>
</dbReference>
<dbReference type="EMBL" id="JH971884">
    <property type="protein sequence ID" value="EKM73896.1"/>
    <property type="molecule type" value="Genomic_DNA"/>
</dbReference>
<dbReference type="Proteomes" id="UP000008493">
    <property type="component" value="Unassembled WGS sequence"/>
</dbReference>
<evidence type="ECO:0000313" key="3">
    <source>
        <dbReference type="Proteomes" id="UP000008493"/>
    </source>
</evidence>
<protein>
    <submittedName>
        <fullName evidence="2">Uncharacterized protein</fullName>
    </submittedName>
</protein>
<dbReference type="AlphaFoldDB" id="K5WF48"/>
<dbReference type="KEGG" id="abp:AGABI1DRAFT133907"/>
<accession>K5WF48</accession>